<gene>
    <name evidence="3" type="ORF">CBM2594_A70432</name>
</gene>
<dbReference type="CDD" id="cd01014">
    <property type="entry name" value="nicotinamidase_related"/>
    <property type="match status" value="1"/>
</dbReference>
<dbReference type="InterPro" id="IPR000868">
    <property type="entry name" value="Isochorismatase-like_dom"/>
</dbReference>
<dbReference type="PANTHER" id="PTHR43540:SF15">
    <property type="entry name" value="BLR5631 PROTEIN"/>
    <property type="match status" value="1"/>
</dbReference>
<dbReference type="PANTHER" id="PTHR43540">
    <property type="entry name" value="PEROXYUREIDOACRYLATE/UREIDOACRYLATE AMIDOHYDROLASE-RELATED"/>
    <property type="match status" value="1"/>
</dbReference>
<dbReference type="Proteomes" id="UP000257139">
    <property type="component" value="Chromosome CBM2594_a"/>
</dbReference>
<dbReference type="EMBL" id="OGUU01000011">
    <property type="protein sequence ID" value="SPC15867.1"/>
    <property type="molecule type" value="Genomic_DNA"/>
</dbReference>
<evidence type="ECO:0000259" key="2">
    <source>
        <dbReference type="Pfam" id="PF00857"/>
    </source>
</evidence>
<dbReference type="InterPro" id="IPR050272">
    <property type="entry name" value="Isochorismatase-like_hydrls"/>
</dbReference>
<feature type="domain" description="Isochorismatase-like" evidence="2">
    <location>
        <begin position="27"/>
        <end position="197"/>
    </location>
</feature>
<name>A0A375DLX4_9BURK</name>
<dbReference type="InterPro" id="IPR036380">
    <property type="entry name" value="Isochorismatase-like_sf"/>
</dbReference>
<proteinExistence type="predicted"/>
<dbReference type="SUPFAM" id="SSF52499">
    <property type="entry name" value="Isochorismatase-like hydrolases"/>
    <property type="match status" value="1"/>
</dbReference>
<accession>A0A375DLX4</accession>
<keyword evidence="1 3" id="KW-0378">Hydrolase</keyword>
<evidence type="ECO:0000256" key="1">
    <source>
        <dbReference type="ARBA" id="ARBA00022801"/>
    </source>
</evidence>
<dbReference type="Pfam" id="PF00857">
    <property type="entry name" value="Isochorismatase"/>
    <property type="match status" value="1"/>
</dbReference>
<protein>
    <submittedName>
        <fullName evidence="3">Putative isochorismatase hydrolase family protein</fullName>
    </submittedName>
</protein>
<evidence type="ECO:0000313" key="3">
    <source>
        <dbReference type="EMBL" id="SPC15867.1"/>
    </source>
</evidence>
<comment type="caution">
    <text evidence="3">The sequence shown here is derived from an EMBL/GenBank/DDBJ whole genome shotgun (WGS) entry which is preliminary data.</text>
</comment>
<evidence type="ECO:0000313" key="4">
    <source>
        <dbReference type="Proteomes" id="UP000257139"/>
    </source>
</evidence>
<dbReference type="AlphaFoldDB" id="A0A375DLX4"/>
<reference evidence="3 4" key="1">
    <citation type="submission" date="2018-01" db="EMBL/GenBank/DDBJ databases">
        <authorList>
            <person name="Clerissi C."/>
        </authorList>
    </citation>
    <scope>NUCLEOTIDE SEQUENCE [LARGE SCALE GENOMIC DNA]</scope>
    <source>
        <strain evidence="3">Cupriavidus taiwanensis STM 6021</strain>
    </source>
</reference>
<sequence length="205" mass="21130">MTTPMITPTTLLDLAGASRIPSAWDASVLILIDHQREYVDGRLPLAGMPAAVAACADLLALARAHGTPVIHVAHHGRPGSLAFDPTGPYAAFIEGVGPDGGEITVTKGLPNSFAGTTLADELSRLGRKELIVAGFQTHMCVSATVRAALDHGFRSTVVAAACATRDLPDPLGGPAVPAADLHRSTLAALNDRFATVVADAGAWRS</sequence>
<dbReference type="Gene3D" id="3.40.50.850">
    <property type="entry name" value="Isochorismatase-like"/>
    <property type="match status" value="1"/>
</dbReference>
<organism evidence="3 4">
    <name type="scientific">Cupriavidus taiwanensis</name>
    <dbReference type="NCBI Taxonomy" id="164546"/>
    <lineage>
        <taxon>Bacteria</taxon>
        <taxon>Pseudomonadati</taxon>
        <taxon>Pseudomonadota</taxon>
        <taxon>Betaproteobacteria</taxon>
        <taxon>Burkholderiales</taxon>
        <taxon>Burkholderiaceae</taxon>
        <taxon>Cupriavidus</taxon>
    </lineage>
</organism>
<dbReference type="GO" id="GO:0016787">
    <property type="term" value="F:hydrolase activity"/>
    <property type="evidence" value="ECO:0007669"/>
    <property type="project" value="UniProtKB-KW"/>
</dbReference>